<keyword evidence="2" id="KW-0489">Methyltransferase</keyword>
<dbReference type="GO" id="GO:0032259">
    <property type="term" value="P:methylation"/>
    <property type="evidence" value="ECO:0007669"/>
    <property type="project" value="UniProtKB-KW"/>
</dbReference>
<organism evidence="2 3">
    <name type="scientific">Paenibacillus tyrfis</name>
    <dbReference type="NCBI Taxonomy" id="1501230"/>
    <lineage>
        <taxon>Bacteria</taxon>
        <taxon>Bacillati</taxon>
        <taxon>Bacillota</taxon>
        <taxon>Bacilli</taxon>
        <taxon>Bacillales</taxon>
        <taxon>Paenibacillaceae</taxon>
        <taxon>Paenibacillus</taxon>
    </lineage>
</organism>
<evidence type="ECO:0000259" key="1">
    <source>
        <dbReference type="Pfam" id="PF08241"/>
    </source>
</evidence>
<keyword evidence="2" id="KW-0808">Transferase</keyword>
<dbReference type="GO" id="GO:0008757">
    <property type="term" value="F:S-adenosylmethionine-dependent methyltransferase activity"/>
    <property type="evidence" value="ECO:0007669"/>
    <property type="project" value="InterPro"/>
</dbReference>
<dbReference type="InterPro" id="IPR029063">
    <property type="entry name" value="SAM-dependent_MTases_sf"/>
</dbReference>
<dbReference type="eggNOG" id="COG2226">
    <property type="taxonomic scope" value="Bacteria"/>
</dbReference>
<dbReference type="CDD" id="cd02440">
    <property type="entry name" value="AdoMet_MTases"/>
    <property type="match status" value="1"/>
</dbReference>
<comment type="caution">
    <text evidence="2">The sequence shown here is derived from an EMBL/GenBank/DDBJ whole genome shotgun (WGS) entry which is preliminary data.</text>
</comment>
<gene>
    <name evidence="2" type="ORF">ET33_07785</name>
</gene>
<protein>
    <submittedName>
        <fullName evidence="2">Methyltransferase type 11</fullName>
    </submittedName>
</protein>
<dbReference type="PANTHER" id="PTHR42912">
    <property type="entry name" value="METHYLTRANSFERASE"/>
    <property type="match status" value="1"/>
</dbReference>
<name>A0A081P1R0_9BACL</name>
<dbReference type="RefSeq" id="WP_036684972.1">
    <property type="nucleotide sequence ID" value="NZ_JNVM01000015.1"/>
</dbReference>
<evidence type="ECO:0000313" key="3">
    <source>
        <dbReference type="Proteomes" id="UP000028123"/>
    </source>
</evidence>
<dbReference type="AlphaFoldDB" id="A0A081P1R0"/>
<dbReference type="Proteomes" id="UP000028123">
    <property type="component" value="Unassembled WGS sequence"/>
</dbReference>
<dbReference type="EMBL" id="JNVM01000015">
    <property type="protein sequence ID" value="KEQ24633.1"/>
    <property type="molecule type" value="Genomic_DNA"/>
</dbReference>
<proteinExistence type="predicted"/>
<dbReference type="OrthoDB" id="43862at2"/>
<feature type="domain" description="Methyltransferase type 11" evidence="1">
    <location>
        <begin position="39"/>
        <end position="132"/>
    </location>
</feature>
<keyword evidence="3" id="KW-1185">Reference proteome</keyword>
<dbReference type="PANTHER" id="PTHR42912:SF96">
    <property type="entry name" value="METHYLTRANSFERASE DOMAIN-CONTAINING PROTEIN"/>
    <property type="match status" value="1"/>
</dbReference>
<accession>A0A081P1R0</accession>
<dbReference type="InterPro" id="IPR050508">
    <property type="entry name" value="Methyltransf_Superfamily"/>
</dbReference>
<reference evidence="2 3" key="1">
    <citation type="submission" date="2014-06" db="EMBL/GenBank/DDBJ databases">
        <title>Draft genome sequence of Paenibacillus sp. MSt1.</title>
        <authorList>
            <person name="Aw Y.K."/>
            <person name="Ong K.S."/>
            <person name="Gan H.M."/>
            <person name="Lee S.M."/>
        </authorList>
    </citation>
    <scope>NUCLEOTIDE SEQUENCE [LARGE SCALE GENOMIC DNA]</scope>
    <source>
        <strain evidence="2 3">MSt1</strain>
    </source>
</reference>
<dbReference type="SUPFAM" id="SSF53335">
    <property type="entry name" value="S-adenosyl-L-methionine-dependent methyltransferases"/>
    <property type="match status" value="1"/>
</dbReference>
<dbReference type="Pfam" id="PF08241">
    <property type="entry name" value="Methyltransf_11"/>
    <property type="match status" value="1"/>
</dbReference>
<dbReference type="Gene3D" id="3.40.50.150">
    <property type="entry name" value="Vaccinia Virus protein VP39"/>
    <property type="match status" value="1"/>
</dbReference>
<evidence type="ECO:0000313" key="2">
    <source>
        <dbReference type="EMBL" id="KEQ24633.1"/>
    </source>
</evidence>
<sequence>MNYLDMLTRLGVGSAHPGGFSATMSQLSRFPLPAGSRVLEVGCGTGRTSCYLAKQGFDITGLDLRPEMLAKAKLRAQAEQLDVRFVEGDITALPFEAAAFDIVLAESVTNFADIGRALAEYGRVLRPGGTLYDREVIATPSITEEAYREVTGFFQLNALLTEQKWIELLQASGFAEITVCDRSAFVQHVTDDQIAYPDMNQVMDPGTVLNASVWQTSLAHDDLIAANHDYLEHALFIARK</sequence>
<dbReference type="InterPro" id="IPR013216">
    <property type="entry name" value="Methyltransf_11"/>
</dbReference>